<evidence type="ECO:0000256" key="1">
    <source>
        <dbReference type="SAM" id="MobiDB-lite"/>
    </source>
</evidence>
<protein>
    <submittedName>
        <fullName evidence="2">Uncharacterized protein</fullName>
    </submittedName>
</protein>
<feature type="compositionally biased region" description="Basic and acidic residues" evidence="1">
    <location>
        <begin position="8"/>
        <end position="22"/>
    </location>
</feature>
<name>U4PZT7_9HYPH</name>
<dbReference type="KEGG" id="rir:BN877_I2459"/>
<dbReference type="Proteomes" id="UP000016944">
    <property type="component" value="Chromosome I"/>
</dbReference>
<accession>U4PZT7</accession>
<evidence type="ECO:0000313" key="2">
    <source>
        <dbReference type="EMBL" id="CDI09347.1"/>
    </source>
</evidence>
<sequence>MNGAPAMSDERNNFPDEHRTADRPCGVELHKMAEQASDPATTEFYDIIGERERGSRVAGSGGNVVTFPHQRARQPGETTAFQTGVAAEKGRNILPFRWTRG</sequence>
<evidence type="ECO:0000313" key="3">
    <source>
        <dbReference type="Proteomes" id="UP000016944"/>
    </source>
</evidence>
<dbReference type="HOGENOM" id="CLU_2366627_0_0_5"/>
<reference evidence="2 3" key="1">
    <citation type="journal article" date="2013" name="Genome Announc.">
        <title>Complete Genome Sequence of the Sesbania Symbiont and Rice Growth-Promoting Endophyte Rhizobium sp. Strain IRBG74.</title>
        <authorList>
            <person name="Crook M.B."/>
            <person name="Mitra S."/>
            <person name="Ane J.M."/>
            <person name="Sadowsky M.J."/>
            <person name="Gyaneshwar P."/>
        </authorList>
    </citation>
    <scope>NUCLEOTIDE SEQUENCE [LARGE SCALE GENOMIC DNA]</scope>
    <source>
        <strain evidence="2 3">IRBG74</strain>
    </source>
</reference>
<feature type="region of interest" description="Disordered" evidence="1">
    <location>
        <begin position="1"/>
        <end position="22"/>
    </location>
</feature>
<dbReference type="EMBL" id="HG518322">
    <property type="protein sequence ID" value="CDI09347.1"/>
    <property type="molecule type" value="Genomic_DNA"/>
</dbReference>
<proteinExistence type="predicted"/>
<gene>
    <name evidence="2" type="ORF">BN877_I2459</name>
</gene>
<dbReference type="AlphaFoldDB" id="U4PZT7"/>
<organism evidence="2 3">
    <name type="scientific">Agrobacterium pusense</name>
    <dbReference type="NCBI Taxonomy" id="648995"/>
    <lineage>
        <taxon>Bacteria</taxon>
        <taxon>Pseudomonadati</taxon>
        <taxon>Pseudomonadota</taxon>
        <taxon>Alphaproteobacteria</taxon>
        <taxon>Hyphomicrobiales</taxon>
        <taxon>Rhizobiaceae</taxon>
        <taxon>Rhizobium/Agrobacterium group</taxon>
        <taxon>Agrobacterium</taxon>
    </lineage>
</organism>
<dbReference type="PATRIC" id="fig|424182.3.peg.2415"/>